<protein>
    <recommendedName>
        <fullName evidence="3">DUF3310 domain-containing protein</fullName>
    </recommendedName>
</protein>
<dbReference type="Pfam" id="PF11753">
    <property type="entry name" value="DUF3310"/>
    <property type="match status" value="1"/>
</dbReference>
<evidence type="ECO:0000313" key="2">
    <source>
        <dbReference type="Proteomes" id="UP000831549"/>
    </source>
</evidence>
<dbReference type="InterPro" id="IPR021739">
    <property type="entry name" value="SaV-like"/>
</dbReference>
<sequence>MSELKVGDKVVRKRARRDDNWRMRFKDHPEGAVHTITATRFNAEIIELDYLPYGWDVDHFDVVSTPSVPEALPTPKAPDAVNSPQHYASGGVECINAIKASMSQEAFKGYLKGNVQKYLWRYEKKVAPLEDLHKAQVYLRWLIEENQP</sequence>
<keyword evidence="2" id="KW-1185">Reference proteome</keyword>
<proteinExistence type="predicted"/>
<organism evidence="1 2">
    <name type="scientific">Klebsiella phage FK1979</name>
    <dbReference type="NCBI Taxonomy" id="2936831"/>
    <lineage>
        <taxon>Viruses</taxon>
        <taxon>Duplodnaviria</taxon>
        <taxon>Heunggongvirae</taxon>
        <taxon>Uroviricota</taxon>
        <taxon>Caudoviricetes</taxon>
        <taxon>Autographivirales</taxon>
        <taxon>Autoscriptoviridae</taxon>
        <taxon>Slopekvirinae</taxon>
        <taxon>Drulisvirus</taxon>
        <taxon>Drulisvirus FK1979</taxon>
    </lineage>
</organism>
<gene>
    <name evidence="1" type="ORF">HCLLCEGK_00025</name>
</gene>
<evidence type="ECO:0000313" key="1">
    <source>
        <dbReference type="EMBL" id="UPW35162.1"/>
    </source>
</evidence>
<accession>A0AAE9HG61</accession>
<reference evidence="1 2" key="1">
    <citation type="submission" date="2022-03" db="EMBL/GenBank/DDBJ databases">
        <authorList>
            <person name="Tang M."/>
        </authorList>
    </citation>
    <scope>NUCLEOTIDE SEQUENCE [LARGE SCALE GENOMIC DNA]</scope>
</reference>
<dbReference type="EMBL" id="ON146449">
    <property type="protein sequence ID" value="UPW35162.1"/>
    <property type="molecule type" value="Genomic_DNA"/>
</dbReference>
<evidence type="ECO:0008006" key="3">
    <source>
        <dbReference type="Google" id="ProtNLM"/>
    </source>
</evidence>
<name>A0AAE9HG61_9CAUD</name>
<dbReference type="Proteomes" id="UP000831549">
    <property type="component" value="Segment"/>
</dbReference>